<dbReference type="OrthoDB" id="9813918at2"/>
<dbReference type="GO" id="GO:0005737">
    <property type="term" value="C:cytoplasm"/>
    <property type="evidence" value="ECO:0007669"/>
    <property type="project" value="TreeGrafter"/>
</dbReference>
<dbReference type="GO" id="GO:0016791">
    <property type="term" value="F:phosphatase activity"/>
    <property type="evidence" value="ECO:0007669"/>
    <property type="project" value="TreeGrafter"/>
</dbReference>
<dbReference type="EMBL" id="AZDX01000016">
    <property type="protein sequence ID" value="KRL06687.1"/>
    <property type="molecule type" value="Genomic_DNA"/>
</dbReference>
<dbReference type="InterPro" id="IPR029052">
    <property type="entry name" value="Metallo-depent_PP-like"/>
</dbReference>
<evidence type="ECO:0000256" key="1">
    <source>
        <dbReference type="ARBA" id="ARBA00008950"/>
    </source>
</evidence>
<dbReference type="PIRSF" id="PIRSF000883">
    <property type="entry name" value="Pesterase_MJ0912"/>
    <property type="match status" value="1"/>
</dbReference>
<dbReference type="InterPro" id="IPR050126">
    <property type="entry name" value="Ap4A_hydrolase"/>
</dbReference>
<comment type="similarity">
    <text evidence="1">Belongs to the metallophosphoesterase superfamily. YfcE family.</text>
</comment>
<sequence length="282" mass="32451">MTHKIALLSDVHGNQTALAAVLADAKKNNVDECWFLGDLIMPGSGCEKLFEMLDENNTTLYIRGNWDDCLLEVLDPETNVDLNDPSDVYVGILSKYIYDNINHDYIKRIKEFKLHSQKKVANLLISISHNLPTKNYGAALMMNAKQENFNELFSSEDVDIAVYGHIHSQLLRYSEKSQLIINPGTIGQPFSTHNKFLQDRRAQYAILEIDEIGFVNLEFRHVAYDTEKELTFAKNNNLPYYELYQELLETGITHTHDLEVLSKFNQQNNYIEVLKGFLEKLK</sequence>
<evidence type="ECO:0000259" key="2">
    <source>
        <dbReference type="Pfam" id="PF12850"/>
    </source>
</evidence>
<dbReference type="SUPFAM" id="SSF56300">
    <property type="entry name" value="Metallo-dependent phosphatases"/>
    <property type="match status" value="1"/>
</dbReference>
<dbReference type="PANTHER" id="PTHR42850:SF2">
    <property type="entry name" value="BLL5683 PROTEIN"/>
    <property type="match status" value="1"/>
</dbReference>
<dbReference type="Proteomes" id="UP000051448">
    <property type="component" value="Unassembled WGS sequence"/>
</dbReference>
<dbReference type="Gene3D" id="3.60.21.10">
    <property type="match status" value="1"/>
</dbReference>
<dbReference type="Pfam" id="PF12850">
    <property type="entry name" value="Metallophos_2"/>
    <property type="match status" value="1"/>
</dbReference>
<dbReference type="InterPro" id="IPR011152">
    <property type="entry name" value="Pesterase_MJ0912"/>
</dbReference>
<reference evidence="3 4" key="1">
    <citation type="journal article" date="2015" name="Genome Announc.">
        <title>Expanding the biotechnology potential of lactobacilli through comparative genomics of 213 strains and associated genera.</title>
        <authorList>
            <person name="Sun Z."/>
            <person name="Harris H.M."/>
            <person name="McCann A."/>
            <person name="Guo C."/>
            <person name="Argimon S."/>
            <person name="Zhang W."/>
            <person name="Yang X."/>
            <person name="Jeffery I.B."/>
            <person name="Cooney J.C."/>
            <person name="Kagawa T.F."/>
            <person name="Liu W."/>
            <person name="Song Y."/>
            <person name="Salvetti E."/>
            <person name="Wrobel A."/>
            <person name="Rasinkangas P."/>
            <person name="Parkhill J."/>
            <person name="Rea M.C."/>
            <person name="O'Sullivan O."/>
            <person name="Ritari J."/>
            <person name="Douillard F.P."/>
            <person name="Paul Ross R."/>
            <person name="Yang R."/>
            <person name="Briner A.E."/>
            <person name="Felis G.E."/>
            <person name="de Vos W.M."/>
            <person name="Barrangou R."/>
            <person name="Klaenhammer T.R."/>
            <person name="Caufield P.W."/>
            <person name="Cui Y."/>
            <person name="Zhang H."/>
            <person name="O'Toole P.W."/>
        </authorList>
    </citation>
    <scope>NUCLEOTIDE SEQUENCE [LARGE SCALE GENOMIC DNA]</scope>
    <source>
        <strain evidence="3 4">DSM 19519</strain>
    </source>
</reference>
<dbReference type="InterPro" id="IPR024654">
    <property type="entry name" value="Calcineurin-like_PHP_lpxH"/>
</dbReference>
<keyword evidence="4" id="KW-1185">Reference proteome</keyword>
<dbReference type="RefSeq" id="WP_057869596.1">
    <property type="nucleotide sequence ID" value="NZ_AZDX01000016.1"/>
</dbReference>
<feature type="domain" description="Calcineurin-like phosphoesterase" evidence="2">
    <location>
        <begin position="4"/>
        <end position="210"/>
    </location>
</feature>
<evidence type="ECO:0000313" key="3">
    <source>
        <dbReference type="EMBL" id="KRL06687.1"/>
    </source>
</evidence>
<dbReference type="GeneID" id="98311082"/>
<name>A0A0R1MFA5_9LACO</name>
<dbReference type="PANTHER" id="PTHR42850">
    <property type="entry name" value="METALLOPHOSPHOESTERASE"/>
    <property type="match status" value="1"/>
</dbReference>
<dbReference type="PATRIC" id="fig|1423759.3.peg.512"/>
<gene>
    <name evidence="3" type="ORF">FC92_GL000474</name>
</gene>
<protein>
    <submittedName>
        <fullName evidence="3">Metallophosphoesterase</fullName>
    </submittedName>
</protein>
<evidence type="ECO:0000313" key="4">
    <source>
        <dbReference type="Proteomes" id="UP000051448"/>
    </source>
</evidence>
<dbReference type="AlphaFoldDB" id="A0A0R1MFA5"/>
<comment type="caution">
    <text evidence="3">The sequence shown here is derived from an EMBL/GenBank/DDBJ whole genome shotgun (WGS) entry which is preliminary data.</text>
</comment>
<organism evidence="3 4">
    <name type="scientific">Liquorilactobacillus hordei DSM 19519</name>
    <dbReference type="NCBI Taxonomy" id="1423759"/>
    <lineage>
        <taxon>Bacteria</taxon>
        <taxon>Bacillati</taxon>
        <taxon>Bacillota</taxon>
        <taxon>Bacilli</taxon>
        <taxon>Lactobacillales</taxon>
        <taxon>Lactobacillaceae</taxon>
        <taxon>Liquorilactobacillus</taxon>
    </lineage>
</organism>
<dbReference type="STRING" id="1423759.FC92_GL000474"/>
<accession>A0A0R1MFA5</accession>
<proteinExistence type="inferred from homology"/>